<evidence type="ECO:0000313" key="1">
    <source>
        <dbReference type="EMBL" id="GFT74698.1"/>
    </source>
</evidence>
<dbReference type="Proteomes" id="UP000887013">
    <property type="component" value="Unassembled WGS sequence"/>
</dbReference>
<evidence type="ECO:0000313" key="2">
    <source>
        <dbReference type="EMBL" id="GFU45707.1"/>
    </source>
</evidence>
<dbReference type="EMBL" id="BMAW01021787">
    <property type="protein sequence ID" value="GFT74698.1"/>
    <property type="molecule type" value="Genomic_DNA"/>
</dbReference>
<dbReference type="AlphaFoldDB" id="A0A8X6QUM2"/>
<reference evidence="2" key="1">
    <citation type="submission" date="2020-08" db="EMBL/GenBank/DDBJ databases">
        <title>Multicomponent nature underlies the extraordinary mechanical properties of spider dragline silk.</title>
        <authorList>
            <person name="Kono N."/>
            <person name="Nakamura H."/>
            <person name="Mori M."/>
            <person name="Yoshida Y."/>
            <person name="Ohtoshi R."/>
            <person name="Malay A.D."/>
            <person name="Moran D.A.P."/>
            <person name="Tomita M."/>
            <person name="Numata K."/>
            <person name="Arakawa K."/>
        </authorList>
    </citation>
    <scope>NUCLEOTIDE SEQUENCE</scope>
</reference>
<sequence>MIYGASIRLPGEFLCPSKQNADPTTFVGEFKESMQRLSPPTTRHPGQNTIFVSKNLTTCSHILLRTDSMKKGLQPPYEGPYKIVNCTEKVFRILKHG</sequence>
<dbReference type="OrthoDB" id="6427828at2759"/>
<proteinExistence type="predicted"/>
<name>A0A8X6QUM2_NEPPI</name>
<keyword evidence="3" id="KW-1185">Reference proteome</keyword>
<dbReference type="PANTHER" id="PTHR38681">
    <property type="entry name" value="RETROVIRUS-RELATED POL POLYPROTEIN FROM TRANSPOSON 412-LIKE PROTEIN-RELATED"/>
    <property type="match status" value="1"/>
</dbReference>
<accession>A0A8X6QUM2</accession>
<organism evidence="2 3">
    <name type="scientific">Nephila pilipes</name>
    <name type="common">Giant wood spider</name>
    <name type="synonym">Nephila maculata</name>
    <dbReference type="NCBI Taxonomy" id="299642"/>
    <lineage>
        <taxon>Eukaryota</taxon>
        <taxon>Metazoa</taxon>
        <taxon>Ecdysozoa</taxon>
        <taxon>Arthropoda</taxon>
        <taxon>Chelicerata</taxon>
        <taxon>Arachnida</taxon>
        <taxon>Araneae</taxon>
        <taxon>Araneomorphae</taxon>
        <taxon>Entelegynae</taxon>
        <taxon>Araneoidea</taxon>
        <taxon>Nephilidae</taxon>
        <taxon>Nephila</taxon>
    </lineage>
</organism>
<dbReference type="EMBL" id="BMAW01086029">
    <property type="protein sequence ID" value="GFU45707.1"/>
    <property type="molecule type" value="Genomic_DNA"/>
</dbReference>
<evidence type="ECO:0000313" key="3">
    <source>
        <dbReference type="Proteomes" id="UP000887013"/>
    </source>
</evidence>
<gene>
    <name evidence="2" type="primary">POL_683</name>
    <name evidence="2" type="ORF">NPIL_118451</name>
    <name evidence="1" type="ORF">NPIL_357221</name>
</gene>
<comment type="caution">
    <text evidence="2">The sequence shown here is derived from an EMBL/GenBank/DDBJ whole genome shotgun (WGS) entry which is preliminary data.</text>
</comment>
<protein>
    <submittedName>
        <fullName evidence="2">Retrovirus-related Pol polyprotein from transposon 412</fullName>
    </submittedName>
</protein>
<dbReference type="PANTHER" id="PTHR38681:SF1">
    <property type="entry name" value="RETROVIRUS-RELATED POL POLYPROTEIN FROM TRANSPOSON 412-LIKE PROTEIN"/>
    <property type="match status" value="1"/>
</dbReference>